<reference evidence="8 9" key="1">
    <citation type="journal article" date="2016" name="Front. Microbiol.">
        <title>Fuerstia marisgermanicae gen. nov., sp. nov., an Unusual Member of the Phylum Planctomycetes from the German Wadden Sea.</title>
        <authorList>
            <person name="Kohn T."/>
            <person name="Heuer A."/>
            <person name="Jogler M."/>
            <person name="Vollmers J."/>
            <person name="Boedeker C."/>
            <person name="Bunk B."/>
            <person name="Rast P."/>
            <person name="Borchert D."/>
            <person name="Glockner I."/>
            <person name="Freese H.M."/>
            <person name="Klenk H.P."/>
            <person name="Overmann J."/>
            <person name="Kaster A.K."/>
            <person name="Rohde M."/>
            <person name="Wiegand S."/>
            <person name="Jogler C."/>
        </authorList>
    </citation>
    <scope>NUCLEOTIDE SEQUENCE [LARGE SCALE GENOMIC DNA]</scope>
    <source>
        <strain evidence="8 9">NH11</strain>
    </source>
</reference>
<evidence type="ECO:0000256" key="6">
    <source>
        <dbReference type="SAM" id="MobiDB-lite"/>
    </source>
</evidence>
<dbReference type="GO" id="GO:0050071">
    <property type="term" value="F:phosphatidylglycerol lysyltransferase activity"/>
    <property type="evidence" value="ECO:0007669"/>
    <property type="project" value="UniProtKB-EC"/>
</dbReference>
<dbReference type="EMBL" id="CP017641">
    <property type="protein sequence ID" value="APZ96256.1"/>
    <property type="molecule type" value="Genomic_DNA"/>
</dbReference>
<keyword evidence="8" id="KW-0012">Acyltransferase</keyword>
<dbReference type="AlphaFoldDB" id="A0A1P8WQA9"/>
<keyword evidence="8" id="KW-0808">Transferase</keyword>
<comment type="subcellular location">
    <subcellularLocation>
        <location evidence="1">Cell membrane</location>
        <topology evidence="1">Multi-pass membrane protein</topology>
    </subcellularLocation>
</comment>
<evidence type="ECO:0000313" key="9">
    <source>
        <dbReference type="Proteomes" id="UP000187735"/>
    </source>
</evidence>
<dbReference type="InterPro" id="IPR051211">
    <property type="entry name" value="PG_lysyltransferase"/>
</dbReference>
<dbReference type="InterPro" id="IPR024320">
    <property type="entry name" value="LPG_synthase_C"/>
</dbReference>
<feature type="region of interest" description="Disordered" evidence="6">
    <location>
        <begin position="393"/>
        <end position="415"/>
    </location>
</feature>
<name>A0A1P8WQA9_9PLAN</name>
<evidence type="ECO:0000256" key="4">
    <source>
        <dbReference type="ARBA" id="ARBA00022989"/>
    </source>
</evidence>
<evidence type="ECO:0000313" key="8">
    <source>
        <dbReference type="EMBL" id="APZ96256.1"/>
    </source>
</evidence>
<evidence type="ECO:0000256" key="3">
    <source>
        <dbReference type="ARBA" id="ARBA00022692"/>
    </source>
</evidence>
<keyword evidence="3" id="KW-0812">Transmembrane</keyword>
<feature type="compositionally biased region" description="Basic and acidic residues" evidence="6">
    <location>
        <begin position="1"/>
        <end position="11"/>
    </location>
</feature>
<gene>
    <name evidence="8" type="primary">mprF</name>
    <name evidence="8" type="ORF">Fuma_05924</name>
</gene>
<keyword evidence="9" id="KW-1185">Reference proteome</keyword>
<dbReference type="STRING" id="1891926.Fuma_05924"/>
<dbReference type="GO" id="GO:0055091">
    <property type="term" value="P:phospholipid homeostasis"/>
    <property type="evidence" value="ECO:0007669"/>
    <property type="project" value="TreeGrafter"/>
</dbReference>
<evidence type="ECO:0000259" key="7">
    <source>
        <dbReference type="Pfam" id="PF09924"/>
    </source>
</evidence>
<evidence type="ECO:0000256" key="1">
    <source>
        <dbReference type="ARBA" id="ARBA00004651"/>
    </source>
</evidence>
<dbReference type="Proteomes" id="UP000187735">
    <property type="component" value="Chromosome"/>
</dbReference>
<feature type="compositionally biased region" description="Polar residues" evidence="6">
    <location>
        <begin position="23"/>
        <end position="35"/>
    </location>
</feature>
<proteinExistence type="predicted"/>
<accession>A0A1P8WQA9</accession>
<protein>
    <submittedName>
        <fullName evidence="8">Phosphatidylglycerol lysyltransferase</fullName>
        <ecNumber evidence="8">2.3.2.3</ecNumber>
    </submittedName>
</protein>
<feature type="region of interest" description="Disordered" evidence="6">
    <location>
        <begin position="1"/>
        <end position="38"/>
    </location>
</feature>
<dbReference type="GO" id="GO:0005886">
    <property type="term" value="C:plasma membrane"/>
    <property type="evidence" value="ECO:0007669"/>
    <property type="project" value="UniProtKB-SubCell"/>
</dbReference>
<dbReference type="PANTHER" id="PTHR34697">
    <property type="entry name" value="PHOSPHATIDYLGLYCEROL LYSYLTRANSFERASE"/>
    <property type="match status" value="1"/>
</dbReference>
<keyword evidence="5" id="KW-0472">Membrane</keyword>
<evidence type="ECO:0000256" key="5">
    <source>
        <dbReference type="ARBA" id="ARBA00023136"/>
    </source>
</evidence>
<dbReference type="EC" id="2.3.2.3" evidence="8"/>
<organism evidence="8 9">
    <name type="scientific">Fuerstiella marisgermanici</name>
    <dbReference type="NCBI Taxonomy" id="1891926"/>
    <lineage>
        <taxon>Bacteria</taxon>
        <taxon>Pseudomonadati</taxon>
        <taxon>Planctomycetota</taxon>
        <taxon>Planctomycetia</taxon>
        <taxon>Planctomycetales</taxon>
        <taxon>Planctomycetaceae</taxon>
        <taxon>Fuerstiella</taxon>
    </lineage>
</organism>
<evidence type="ECO:0000256" key="2">
    <source>
        <dbReference type="ARBA" id="ARBA00022475"/>
    </source>
</evidence>
<keyword evidence="4" id="KW-1133">Transmembrane helix</keyword>
<sequence>MKARHSDRPEDGYAATARLQMPAPSNSTIEASRPSQAPIHQVPPIDRSFERLEQLARVHGGSYDSYIATDTQGKEYFWSSDGQGVLCTVPKGGYVFVYGGILAPQESRRALVTEFLADCKRKRMTPSFFNAGLEDVQLLEEFGFRATKFGEEPIVELENCTWRGKDYEWVRRQTNYCLRNQLQFEEVRRDQMTGAEWNALMDEMDVISAHFLEEKPHASRMQNIVSRFCRDLMFGQRIFVARNTELQRVEAFVICNPCLDQNMWAIESYRKRRDAVRGVIPFLMHQCMTVFQQEEASYVTLSMLPLIRCETPRPGDSWVLRRMVTLAHKRFGAIYDSAGLYHFKTRFRPHRFDDRFICAYHRVTPGLLWAGMQSWGFHQVSLTTTLKKLFHQKKKKADRSQLAKPKATGDNRNAA</sequence>
<dbReference type="PANTHER" id="PTHR34697:SF2">
    <property type="entry name" value="PHOSPHATIDYLGLYCEROL LYSYLTRANSFERASE"/>
    <property type="match status" value="1"/>
</dbReference>
<dbReference type="KEGG" id="fmr:Fuma_05924"/>
<keyword evidence="2" id="KW-1003">Cell membrane</keyword>
<dbReference type="Pfam" id="PF09924">
    <property type="entry name" value="LPG_synthase_C"/>
    <property type="match status" value="1"/>
</dbReference>
<feature type="domain" description="Phosphatidylglycerol lysyltransferase C-terminal" evidence="7">
    <location>
        <begin position="54"/>
        <end position="358"/>
    </location>
</feature>